<dbReference type="SUPFAM" id="SSF82199">
    <property type="entry name" value="SET domain"/>
    <property type="match status" value="1"/>
</dbReference>
<feature type="domain" description="Pre-SET" evidence="11">
    <location>
        <begin position="843"/>
        <end position="903"/>
    </location>
</feature>
<keyword evidence="2" id="KW-0158">Chromosome</keyword>
<feature type="compositionally biased region" description="Low complexity" evidence="9">
    <location>
        <begin position="489"/>
        <end position="502"/>
    </location>
</feature>
<dbReference type="PROSITE" id="PS51015">
    <property type="entry name" value="YDG"/>
    <property type="match status" value="1"/>
</dbReference>
<feature type="compositionally biased region" description="Low complexity" evidence="9">
    <location>
        <begin position="35"/>
        <end position="51"/>
    </location>
</feature>
<dbReference type="GO" id="GO:0042054">
    <property type="term" value="F:histone methyltransferase activity"/>
    <property type="evidence" value="ECO:0007669"/>
    <property type="project" value="InterPro"/>
</dbReference>
<dbReference type="InterPro" id="IPR036987">
    <property type="entry name" value="SRA-YDG_sf"/>
</dbReference>
<feature type="region of interest" description="Disordered" evidence="9">
    <location>
        <begin position="484"/>
        <end position="503"/>
    </location>
</feature>
<feature type="compositionally biased region" description="Basic and acidic residues" evidence="9">
    <location>
        <begin position="354"/>
        <end position="371"/>
    </location>
</feature>
<evidence type="ECO:0000256" key="7">
    <source>
        <dbReference type="ARBA" id="ARBA00023242"/>
    </source>
</evidence>
<protein>
    <recommendedName>
        <fullName evidence="16">Histone-lysine N-methyltransferase</fullName>
    </recommendedName>
</protein>
<feature type="domain" description="YDG" evidence="13">
    <location>
        <begin position="621"/>
        <end position="773"/>
    </location>
</feature>
<evidence type="ECO:0008006" key="16">
    <source>
        <dbReference type="Google" id="ProtNLM"/>
    </source>
</evidence>
<dbReference type="PANTHER" id="PTHR45660">
    <property type="entry name" value="HISTONE-LYSINE N-METHYLTRANSFERASE SETMAR"/>
    <property type="match status" value="1"/>
</dbReference>
<dbReference type="SMART" id="SM00468">
    <property type="entry name" value="PreSET"/>
    <property type="match status" value="1"/>
</dbReference>
<dbReference type="Gene3D" id="2.30.280.10">
    <property type="entry name" value="SRA-YDG"/>
    <property type="match status" value="1"/>
</dbReference>
<keyword evidence="3" id="KW-0489">Methyltransferase</keyword>
<dbReference type="PROSITE" id="PS50868">
    <property type="entry name" value="POST_SET"/>
    <property type="match status" value="1"/>
</dbReference>
<dbReference type="Gene3D" id="2.170.270.10">
    <property type="entry name" value="SET domain"/>
    <property type="match status" value="1"/>
</dbReference>
<feature type="compositionally biased region" description="Basic and acidic residues" evidence="9">
    <location>
        <begin position="145"/>
        <end position="171"/>
    </location>
</feature>
<gene>
    <name evidence="14" type="ORF">A4U43_C03F29630</name>
</gene>
<evidence type="ECO:0000256" key="1">
    <source>
        <dbReference type="ARBA" id="ARBA00004286"/>
    </source>
</evidence>
<evidence type="ECO:0000256" key="5">
    <source>
        <dbReference type="ARBA" id="ARBA00022691"/>
    </source>
</evidence>
<evidence type="ECO:0000313" key="15">
    <source>
        <dbReference type="Proteomes" id="UP000243459"/>
    </source>
</evidence>
<dbReference type="InterPro" id="IPR003616">
    <property type="entry name" value="Post-SET_dom"/>
</dbReference>
<dbReference type="PROSITE" id="PS50280">
    <property type="entry name" value="SET"/>
    <property type="match status" value="1"/>
</dbReference>
<dbReference type="PROSITE" id="PS51575">
    <property type="entry name" value="SAM_MT43_SUVAR39_2"/>
    <property type="match status" value="1"/>
</dbReference>
<feature type="region of interest" description="Disordered" evidence="9">
    <location>
        <begin position="292"/>
        <end position="384"/>
    </location>
</feature>
<feature type="region of interest" description="Disordered" evidence="9">
    <location>
        <begin position="392"/>
        <end position="411"/>
    </location>
</feature>
<dbReference type="GO" id="GO:0003690">
    <property type="term" value="F:double-stranded DNA binding"/>
    <property type="evidence" value="ECO:0007669"/>
    <property type="project" value="TreeGrafter"/>
</dbReference>
<feature type="region of interest" description="Disordered" evidence="9">
    <location>
        <begin position="214"/>
        <end position="250"/>
    </location>
</feature>
<feature type="region of interest" description="Disordered" evidence="9">
    <location>
        <begin position="25"/>
        <end position="191"/>
    </location>
</feature>
<dbReference type="SUPFAM" id="SSF88697">
    <property type="entry name" value="PUA domain-like"/>
    <property type="match status" value="1"/>
</dbReference>
<dbReference type="PROSITE" id="PS50867">
    <property type="entry name" value="PRE_SET"/>
    <property type="match status" value="1"/>
</dbReference>
<evidence type="ECO:0000256" key="2">
    <source>
        <dbReference type="ARBA" id="ARBA00022454"/>
    </source>
</evidence>
<feature type="compositionally biased region" description="Basic and acidic residues" evidence="9">
    <location>
        <begin position="70"/>
        <end position="83"/>
    </location>
</feature>
<dbReference type="GO" id="GO:0032259">
    <property type="term" value="P:methylation"/>
    <property type="evidence" value="ECO:0007669"/>
    <property type="project" value="UniProtKB-KW"/>
</dbReference>
<evidence type="ECO:0000259" key="11">
    <source>
        <dbReference type="PROSITE" id="PS50867"/>
    </source>
</evidence>
<dbReference type="InterPro" id="IPR001214">
    <property type="entry name" value="SET_dom"/>
</dbReference>
<keyword evidence="7 8" id="KW-0539">Nucleus</keyword>
<feature type="domain" description="Post-SET" evidence="12">
    <location>
        <begin position="1067"/>
        <end position="1083"/>
    </location>
</feature>
<dbReference type="GO" id="GO:0008270">
    <property type="term" value="F:zinc ion binding"/>
    <property type="evidence" value="ECO:0007669"/>
    <property type="project" value="InterPro"/>
</dbReference>
<dbReference type="PANTHER" id="PTHR45660:SF46">
    <property type="entry name" value="HISTONE-LYSINE N-METHYLTRANSFERASE, H3 LYSINE-9 SPECIFIC SUVH6"/>
    <property type="match status" value="1"/>
</dbReference>
<dbReference type="Pfam" id="PF00856">
    <property type="entry name" value="SET"/>
    <property type="match status" value="1"/>
</dbReference>
<evidence type="ECO:0000256" key="8">
    <source>
        <dbReference type="PROSITE-ProRule" id="PRU00358"/>
    </source>
</evidence>
<dbReference type="Pfam" id="PF02182">
    <property type="entry name" value="SAD_SRA"/>
    <property type="match status" value="1"/>
</dbReference>
<sequence>MSPLPPRVPINIKRRAVSAVRDFPKGCGVKVTSNPSPSEADADAASEASSSLKVPKEGLNGSAKALIDSEELRAEKGGIEGKSLELANPNPEEKEEEIEGKDLEPPNPKEAVGEIEGNDLGLPNPKLNGDVEGNELALPNPNPSPEEKKGMIEGKDAELPNDEVVKVIGHVEDEEGMRHLKKRADEEDVKEEKLNAKRFVGLKRRKVSAVRDFPLGCGRASSKNSNAGPIASSESESKSKSRAVNDDEVRMNVVEAKNSVEDAVREKDETQIGETNVDAVIKRLEEDGVLPGEKHMAKVKNSEGKQVNAKEKKALLKKKDVMEGSGSVSSLEAIEMKRTGRITEEMEESDEDKDEFRIVRRQVHRDSDDFQKSSSSESTLEGQRAKKLLIQSSKKKLEASDVRPARNSLQGKGLREEKVGRSLVEKPVDKGSIKRVKERDEYLEVLGDKEIVHALMAADNCPWRKGKKSVATISHSITPRVKAKKAKRLLGSNSASASGKKSVYAHENRVDMEDEQESQLQNDENEMALALYDGPQELSITMTPSVPPQLTHKDGSNEEGTSRMMVKKTLRTFQLMFRKLLKMEEANSKENEKSQRIDLMAAGMLKKNKEWVNHDGEAIIGHVPGVEVGDEFHYRVELSIIGIHRPFQGGIDYTKKNGVHLATSIVSSGGYPDDVASSDVLIYSGSGGNAAGGDKPAGDQKLERGNLALKNSIAAQTPVRVVYGSKELVKSDSRGSKPKMVATFIYDGLYIVEKFWPELNNKGFSVFKFQLRRMAGQPEIALKEIKKSKKSKEREGLCVKDISNGKERRPICAVNTVDSEQPMPFKYISKVMYPSWYVKKPPMGCDCKNGCSDTEKCACAMKNGGEIPFNHNGAIVNAKPLVYECGPSCKCPPSCHNRVSQHGIKLPLEIFKTSKRGWGVRSLYSIPSGTFVCEYIGEMLEDADAEKRTTNDEYLFDIGHNYEDRALWEGLPSYIPGLELDATSEIASEMKDDGFTIDAAEFGNIGRFINHSCSPNLYAQNLLYDHDDKRMPHVAFFAIDNIPPLQELTYHYNYTIDQVRDSEGNIKEKECLCGSSECIGRLY</sequence>
<reference evidence="15" key="1">
    <citation type="journal article" date="2017" name="Nat. Commun.">
        <title>The asparagus genome sheds light on the origin and evolution of a young Y chromosome.</title>
        <authorList>
            <person name="Harkess A."/>
            <person name="Zhou J."/>
            <person name="Xu C."/>
            <person name="Bowers J.E."/>
            <person name="Van der Hulst R."/>
            <person name="Ayyampalayam S."/>
            <person name="Mercati F."/>
            <person name="Riccardi P."/>
            <person name="McKain M.R."/>
            <person name="Kakrana A."/>
            <person name="Tang H."/>
            <person name="Ray J."/>
            <person name="Groenendijk J."/>
            <person name="Arikit S."/>
            <person name="Mathioni S.M."/>
            <person name="Nakano M."/>
            <person name="Shan H."/>
            <person name="Telgmann-Rauber A."/>
            <person name="Kanno A."/>
            <person name="Yue Z."/>
            <person name="Chen H."/>
            <person name="Li W."/>
            <person name="Chen Y."/>
            <person name="Xu X."/>
            <person name="Zhang Y."/>
            <person name="Luo S."/>
            <person name="Chen H."/>
            <person name="Gao J."/>
            <person name="Mao Z."/>
            <person name="Pires J.C."/>
            <person name="Luo M."/>
            <person name="Kudrna D."/>
            <person name="Wing R.A."/>
            <person name="Meyers B.C."/>
            <person name="Yi K."/>
            <person name="Kong H."/>
            <person name="Lavrijsen P."/>
            <person name="Sunseri F."/>
            <person name="Falavigna A."/>
            <person name="Ye Y."/>
            <person name="Leebens-Mack J.H."/>
            <person name="Chen G."/>
        </authorList>
    </citation>
    <scope>NUCLEOTIDE SEQUENCE [LARGE SCALE GENOMIC DNA]</scope>
    <source>
        <strain evidence="15">cv. DH0086</strain>
    </source>
</reference>
<proteinExistence type="predicted"/>
<dbReference type="OrthoDB" id="5792673at2759"/>
<dbReference type="InterPro" id="IPR015947">
    <property type="entry name" value="PUA-like_sf"/>
</dbReference>
<dbReference type="InterPro" id="IPR003105">
    <property type="entry name" value="SRA_YDG"/>
</dbReference>
<organism evidence="14 15">
    <name type="scientific">Asparagus officinalis</name>
    <name type="common">Garden asparagus</name>
    <dbReference type="NCBI Taxonomy" id="4686"/>
    <lineage>
        <taxon>Eukaryota</taxon>
        <taxon>Viridiplantae</taxon>
        <taxon>Streptophyta</taxon>
        <taxon>Embryophyta</taxon>
        <taxon>Tracheophyta</taxon>
        <taxon>Spermatophyta</taxon>
        <taxon>Magnoliopsida</taxon>
        <taxon>Liliopsida</taxon>
        <taxon>Asparagales</taxon>
        <taxon>Asparagaceae</taxon>
        <taxon>Asparagoideae</taxon>
        <taxon>Asparagus</taxon>
    </lineage>
</organism>
<accession>A0A5P1FEU7</accession>
<dbReference type="GO" id="GO:0005694">
    <property type="term" value="C:chromosome"/>
    <property type="evidence" value="ECO:0007669"/>
    <property type="project" value="UniProtKB-SubCell"/>
</dbReference>
<dbReference type="InterPro" id="IPR051357">
    <property type="entry name" value="H3K9_HMTase_SUVAR3-9"/>
</dbReference>
<keyword evidence="5" id="KW-0949">S-adenosyl-L-methionine</keyword>
<dbReference type="InterPro" id="IPR025794">
    <property type="entry name" value="H3-K9-MeTrfase_plant"/>
</dbReference>
<feature type="domain" description="SET" evidence="10">
    <location>
        <begin position="906"/>
        <end position="1053"/>
    </location>
</feature>
<dbReference type="InterPro" id="IPR007728">
    <property type="entry name" value="Pre-SET_dom"/>
</dbReference>
<evidence type="ECO:0000256" key="4">
    <source>
        <dbReference type="ARBA" id="ARBA00022679"/>
    </source>
</evidence>
<dbReference type="AlphaFoldDB" id="A0A5P1FEU7"/>
<feature type="compositionally biased region" description="Basic and acidic residues" evidence="9">
    <location>
        <begin position="334"/>
        <end position="344"/>
    </location>
</feature>
<evidence type="ECO:0000259" key="10">
    <source>
        <dbReference type="PROSITE" id="PS50280"/>
    </source>
</evidence>
<dbReference type="Proteomes" id="UP000243459">
    <property type="component" value="Chromosome 3"/>
</dbReference>
<feature type="region of interest" description="Disordered" evidence="9">
    <location>
        <begin position="542"/>
        <end position="561"/>
    </location>
</feature>
<evidence type="ECO:0000259" key="13">
    <source>
        <dbReference type="PROSITE" id="PS51015"/>
    </source>
</evidence>
<keyword evidence="6" id="KW-0156">Chromatin regulator</keyword>
<evidence type="ECO:0000256" key="6">
    <source>
        <dbReference type="ARBA" id="ARBA00022853"/>
    </source>
</evidence>
<keyword evidence="15" id="KW-1185">Reference proteome</keyword>
<dbReference type="Pfam" id="PF05033">
    <property type="entry name" value="Pre-SET"/>
    <property type="match status" value="1"/>
</dbReference>
<evidence type="ECO:0000259" key="12">
    <source>
        <dbReference type="PROSITE" id="PS50868"/>
    </source>
</evidence>
<evidence type="ECO:0000313" key="14">
    <source>
        <dbReference type="EMBL" id="ONK76564.1"/>
    </source>
</evidence>
<dbReference type="GO" id="GO:0005634">
    <property type="term" value="C:nucleus"/>
    <property type="evidence" value="ECO:0007669"/>
    <property type="project" value="UniProtKB-SubCell"/>
</dbReference>
<dbReference type="SMART" id="SM00466">
    <property type="entry name" value="SRA"/>
    <property type="match status" value="1"/>
</dbReference>
<dbReference type="InterPro" id="IPR046341">
    <property type="entry name" value="SET_dom_sf"/>
</dbReference>
<feature type="compositionally biased region" description="Basic and acidic residues" evidence="9">
    <location>
        <begin position="235"/>
        <end position="250"/>
    </location>
</feature>
<feature type="compositionally biased region" description="Basic and acidic residues" evidence="9">
    <location>
        <begin position="292"/>
        <end position="322"/>
    </location>
</feature>
<keyword evidence="4" id="KW-0808">Transferase</keyword>
<comment type="subcellular location">
    <subcellularLocation>
        <location evidence="1">Chromosome</location>
    </subcellularLocation>
    <subcellularLocation>
        <location evidence="8">Nucleus</location>
    </subcellularLocation>
</comment>
<dbReference type="EMBL" id="CM007383">
    <property type="protein sequence ID" value="ONK76564.1"/>
    <property type="molecule type" value="Genomic_DNA"/>
</dbReference>
<dbReference type="CDD" id="cd10545">
    <property type="entry name" value="SET_AtSUVH-like"/>
    <property type="match status" value="1"/>
</dbReference>
<feature type="compositionally biased region" description="Basic and acidic residues" evidence="9">
    <location>
        <begin position="395"/>
        <end position="404"/>
    </location>
</feature>
<dbReference type="Gramene" id="ONK76564">
    <property type="protein sequence ID" value="ONK76564"/>
    <property type="gene ID" value="A4U43_C03F29630"/>
</dbReference>
<name>A0A5P1FEU7_ASPOF</name>
<dbReference type="SMART" id="SM00317">
    <property type="entry name" value="SET"/>
    <property type="match status" value="1"/>
</dbReference>
<evidence type="ECO:0000256" key="9">
    <source>
        <dbReference type="SAM" id="MobiDB-lite"/>
    </source>
</evidence>
<evidence type="ECO:0000256" key="3">
    <source>
        <dbReference type="ARBA" id="ARBA00022603"/>
    </source>
</evidence>